<dbReference type="EMBL" id="FOPZ01000017">
    <property type="protein sequence ID" value="SFH67689.1"/>
    <property type="molecule type" value="Genomic_DNA"/>
</dbReference>
<sequence>MEFRRLVRGTASWPELEGVVRELADRYDREGVRVEFLDADNWLSIPFVLDDDLFVKVITRQNTLVHTLFTTGRNLGAFSAGTEGFFERHETPYEMARHELEATRKVREIGVNAPEPIEAFEVDGFGVLVLEYLPEFRTLDEVDHERERELAPDLFETLRRIHDAGLAHGDVRAENVLVLDGEIYVIDATNVSEDGREDARSYDLASALAALEPLIGAPAAIDAALASYDPAELLAARRFLDFVAIRPDHDFAAAELKGEIEKRATADREAGGEGNGSGREGNGGRRVDPDGGAPSEADRST</sequence>
<dbReference type="InterPro" id="IPR011009">
    <property type="entry name" value="Kinase-like_dom_sf"/>
</dbReference>
<name>A0A1I3C0F7_9EURY</name>
<dbReference type="GO" id="GO:0004674">
    <property type="term" value="F:protein serine/threonine kinase activity"/>
    <property type="evidence" value="ECO:0007669"/>
    <property type="project" value="UniProtKB-KW"/>
</dbReference>
<evidence type="ECO:0000313" key="11">
    <source>
        <dbReference type="EMBL" id="SFH67689.1"/>
    </source>
</evidence>
<evidence type="ECO:0000259" key="10">
    <source>
        <dbReference type="Pfam" id="PF01163"/>
    </source>
</evidence>
<keyword evidence="2" id="KW-0723">Serine/threonine-protein kinase</keyword>
<evidence type="ECO:0000256" key="7">
    <source>
        <dbReference type="ARBA" id="ARBA00047899"/>
    </source>
</evidence>
<feature type="compositionally biased region" description="Basic and acidic residues" evidence="9">
    <location>
        <begin position="258"/>
        <end position="271"/>
    </location>
</feature>
<evidence type="ECO:0000256" key="2">
    <source>
        <dbReference type="ARBA" id="ARBA00022527"/>
    </source>
</evidence>
<dbReference type="OrthoDB" id="192798at2157"/>
<evidence type="ECO:0000256" key="3">
    <source>
        <dbReference type="ARBA" id="ARBA00022679"/>
    </source>
</evidence>
<keyword evidence="12" id="KW-1185">Reference proteome</keyword>
<comment type="catalytic activity">
    <reaction evidence="7">
        <text>L-threonyl-[protein] + ATP = O-phospho-L-threonyl-[protein] + ADP + H(+)</text>
        <dbReference type="Rhea" id="RHEA:46608"/>
        <dbReference type="Rhea" id="RHEA-COMP:11060"/>
        <dbReference type="Rhea" id="RHEA-COMP:11605"/>
        <dbReference type="ChEBI" id="CHEBI:15378"/>
        <dbReference type="ChEBI" id="CHEBI:30013"/>
        <dbReference type="ChEBI" id="CHEBI:30616"/>
        <dbReference type="ChEBI" id="CHEBI:61977"/>
        <dbReference type="ChEBI" id="CHEBI:456216"/>
        <dbReference type="EC" id="2.7.11.1"/>
    </reaction>
</comment>
<evidence type="ECO:0000313" key="12">
    <source>
        <dbReference type="Proteomes" id="UP000323537"/>
    </source>
</evidence>
<proteinExistence type="predicted"/>
<dbReference type="GO" id="GO:0005524">
    <property type="term" value="F:ATP binding"/>
    <property type="evidence" value="ECO:0007669"/>
    <property type="project" value="UniProtKB-KW"/>
</dbReference>
<protein>
    <recommendedName>
        <fullName evidence="1">non-specific serine/threonine protein kinase</fullName>
        <ecNumber evidence="1">2.7.11.1</ecNumber>
    </recommendedName>
</protein>
<evidence type="ECO:0000256" key="9">
    <source>
        <dbReference type="SAM" id="MobiDB-lite"/>
    </source>
</evidence>
<dbReference type="Proteomes" id="UP000323537">
    <property type="component" value="Unassembled WGS sequence"/>
</dbReference>
<dbReference type="SUPFAM" id="SSF56112">
    <property type="entry name" value="Protein kinase-like (PK-like)"/>
    <property type="match status" value="1"/>
</dbReference>
<dbReference type="InterPro" id="IPR018934">
    <property type="entry name" value="RIO_dom"/>
</dbReference>
<evidence type="ECO:0000256" key="5">
    <source>
        <dbReference type="ARBA" id="ARBA00022777"/>
    </source>
</evidence>
<gene>
    <name evidence="11" type="ORF">SAMN04488066_11711</name>
</gene>
<keyword evidence="5" id="KW-0418">Kinase</keyword>
<accession>A0A1I3C0F7</accession>
<dbReference type="AlphaFoldDB" id="A0A1I3C0F7"/>
<feature type="region of interest" description="Disordered" evidence="9">
    <location>
        <begin position="258"/>
        <end position="301"/>
    </location>
</feature>
<evidence type="ECO:0000256" key="4">
    <source>
        <dbReference type="ARBA" id="ARBA00022741"/>
    </source>
</evidence>
<reference evidence="11 12" key="1">
    <citation type="submission" date="2016-10" db="EMBL/GenBank/DDBJ databases">
        <authorList>
            <person name="Varghese N."/>
            <person name="Submissions S."/>
        </authorList>
    </citation>
    <scope>NUCLEOTIDE SEQUENCE [LARGE SCALE GENOMIC DNA]</scope>
    <source>
        <strain evidence="11 12">CGMCC 1.6377</strain>
    </source>
</reference>
<keyword evidence="6" id="KW-0067">ATP-binding</keyword>
<dbReference type="Pfam" id="PF01163">
    <property type="entry name" value="RIO1"/>
    <property type="match status" value="1"/>
</dbReference>
<feature type="domain" description="RIO-type" evidence="10">
    <location>
        <begin position="91"/>
        <end position="198"/>
    </location>
</feature>
<organism evidence="11 12">
    <name type="scientific">Halorubrum aquaticum</name>
    <dbReference type="NCBI Taxonomy" id="387340"/>
    <lineage>
        <taxon>Archaea</taxon>
        <taxon>Methanobacteriati</taxon>
        <taxon>Methanobacteriota</taxon>
        <taxon>Stenosarchaea group</taxon>
        <taxon>Halobacteria</taxon>
        <taxon>Halobacteriales</taxon>
        <taxon>Haloferacaceae</taxon>
        <taxon>Halorubrum</taxon>
    </lineage>
</organism>
<evidence type="ECO:0000256" key="6">
    <source>
        <dbReference type="ARBA" id="ARBA00022840"/>
    </source>
</evidence>
<dbReference type="EC" id="2.7.11.1" evidence="1"/>
<keyword evidence="4" id="KW-0547">Nucleotide-binding</keyword>
<dbReference type="Gene3D" id="1.10.510.10">
    <property type="entry name" value="Transferase(Phosphotransferase) domain 1"/>
    <property type="match status" value="1"/>
</dbReference>
<feature type="compositionally biased region" description="Gly residues" evidence="9">
    <location>
        <begin position="272"/>
        <end position="281"/>
    </location>
</feature>
<comment type="catalytic activity">
    <reaction evidence="8">
        <text>L-seryl-[protein] + ATP = O-phospho-L-seryl-[protein] + ADP + H(+)</text>
        <dbReference type="Rhea" id="RHEA:17989"/>
        <dbReference type="Rhea" id="RHEA-COMP:9863"/>
        <dbReference type="Rhea" id="RHEA-COMP:11604"/>
        <dbReference type="ChEBI" id="CHEBI:15378"/>
        <dbReference type="ChEBI" id="CHEBI:29999"/>
        <dbReference type="ChEBI" id="CHEBI:30616"/>
        <dbReference type="ChEBI" id="CHEBI:83421"/>
        <dbReference type="ChEBI" id="CHEBI:456216"/>
        <dbReference type="EC" id="2.7.11.1"/>
    </reaction>
</comment>
<evidence type="ECO:0000256" key="8">
    <source>
        <dbReference type="ARBA" id="ARBA00048679"/>
    </source>
</evidence>
<keyword evidence="3" id="KW-0808">Transferase</keyword>
<evidence type="ECO:0000256" key="1">
    <source>
        <dbReference type="ARBA" id="ARBA00012513"/>
    </source>
</evidence>